<dbReference type="AlphaFoldDB" id="A0A1H9KRC1"/>
<dbReference type="Proteomes" id="UP000183658">
    <property type="component" value="Unassembled WGS sequence"/>
</dbReference>
<evidence type="ECO:0000313" key="3">
    <source>
        <dbReference type="Proteomes" id="UP000183658"/>
    </source>
</evidence>
<keyword evidence="1" id="KW-0802">TPR repeat</keyword>
<dbReference type="Gene3D" id="1.25.40.10">
    <property type="entry name" value="Tetratricopeptide repeat domain"/>
    <property type="match status" value="1"/>
</dbReference>
<reference evidence="3" key="1">
    <citation type="submission" date="2016-10" db="EMBL/GenBank/DDBJ databases">
        <authorList>
            <person name="Varghese N."/>
            <person name="Submissions S."/>
        </authorList>
    </citation>
    <scope>NUCLEOTIDE SEQUENCE [LARGE SCALE GENOMIC DNA]</scope>
    <source>
        <strain evidence="3">DSM 15719</strain>
    </source>
</reference>
<dbReference type="SUPFAM" id="SSF48452">
    <property type="entry name" value="TPR-like"/>
    <property type="match status" value="1"/>
</dbReference>
<name>A0A1H9KRC1_FLAFI</name>
<dbReference type="InterPro" id="IPR019734">
    <property type="entry name" value="TPR_rpt"/>
</dbReference>
<dbReference type="InterPro" id="IPR011990">
    <property type="entry name" value="TPR-like_helical_dom_sf"/>
</dbReference>
<protein>
    <submittedName>
        <fullName evidence="2">Uncharacterized protein</fullName>
    </submittedName>
</protein>
<keyword evidence="3" id="KW-1185">Reference proteome</keyword>
<proteinExistence type="predicted"/>
<evidence type="ECO:0000256" key="1">
    <source>
        <dbReference type="PROSITE-ProRule" id="PRU00339"/>
    </source>
</evidence>
<dbReference type="EMBL" id="FOFZ01000006">
    <property type="protein sequence ID" value="SER01716.1"/>
    <property type="molecule type" value="Genomic_DNA"/>
</dbReference>
<feature type="repeat" description="TPR" evidence="1">
    <location>
        <begin position="101"/>
        <end position="134"/>
    </location>
</feature>
<accession>A0A1H9KRC1</accession>
<dbReference type="OrthoDB" id="7058419at2"/>
<dbReference type="RefSeq" id="WP_074723288.1">
    <property type="nucleotide sequence ID" value="NZ_CBCRVS010000016.1"/>
</dbReference>
<evidence type="ECO:0000313" key="2">
    <source>
        <dbReference type="EMBL" id="SER01716.1"/>
    </source>
</evidence>
<dbReference type="PROSITE" id="PS50005">
    <property type="entry name" value="TPR"/>
    <property type="match status" value="1"/>
</dbReference>
<sequence length="221" mass="25822">MIKNVLRNTILFSTIILLNCSYKQDCPEGINLLPMYGEVKKCDEQLKSDSEFLADCDKEFKNRKEASQKYIEKAWGYFYNNDANTSMKRFNQAWLLDKDNAEIYWGFGNLMGMRHEIKQSIPLFEKSIKLNPNNAKVYESMSTSYGQLFYETKKIEYLDLTIKSLKSAIKLDPNNAKYYGSLTSAYAYFMQKDSLRKYMKITDKLNPKFIDPAVRKIASKK</sequence>
<organism evidence="2 3">
    <name type="scientific">Flavobacterium frigoris</name>
    <dbReference type="NCBI Taxonomy" id="229204"/>
    <lineage>
        <taxon>Bacteria</taxon>
        <taxon>Pseudomonadati</taxon>
        <taxon>Bacteroidota</taxon>
        <taxon>Flavobacteriia</taxon>
        <taxon>Flavobacteriales</taxon>
        <taxon>Flavobacteriaceae</taxon>
        <taxon>Flavobacterium</taxon>
    </lineage>
</organism>
<gene>
    <name evidence="2" type="ORF">SAMN05444355_10674</name>
</gene>